<evidence type="ECO:0000313" key="3">
    <source>
        <dbReference type="EMBL" id="ACY16584.1"/>
    </source>
</evidence>
<dbReference type="SMART" id="SM00100">
    <property type="entry name" value="cNMP"/>
    <property type="match status" value="1"/>
</dbReference>
<dbReference type="HOGENOM" id="CLU_1313980_0_0_7"/>
<dbReference type="AlphaFoldDB" id="D0LJL0"/>
<dbReference type="STRING" id="502025.Hoch_4086"/>
<dbReference type="Gene3D" id="2.60.120.10">
    <property type="entry name" value="Jelly Rolls"/>
    <property type="match status" value="1"/>
</dbReference>
<feature type="compositionally biased region" description="Low complexity" evidence="1">
    <location>
        <begin position="179"/>
        <end position="193"/>
    </location>
</feature>
<sequence>MDTVAQGGPALEDRDIAFLGRLSMFAGIAPGVFRTIVERAQRRDIDSEQILYREGEPAKEMAVVLSGTLEVRKRADSGIESCIATLGPGDVVGEMSLFDIQPRSADVWVRPPATLMLLRHGALGDLYRADPESYTLLVLNMARELSLRLRRFDEAVAHIMGHIQAATGVIYSPIARAPRPADAPASNDAPNADARTRSPSATDGDTHHL</sequence>
<proteinExistence type="predicted"/>
<dbReference type="InterPro" id="IPR000595">
    <property type="entry name" value="cNMP-bd_dom"/>
</dbReference>
<dbReference type="GO" id="GO:0005829">
    <property type="term" value="C:cytosol"/>
    <property type="evidence" value="ECO:0007669"/>
    <property type="project" value="TreeGrafter"/>
</dbReference>
<dbReference type="EMBL" id="CP001804">
    <property type="protein sequence ID" value="ACY16584.1"/>
    <property type="molecule type" value="Genomic_DNA"/>
</dbReference>
<dbReference type="PANTHER" id="PTHR24567">
    <property type="entry name" value="CRP FAMILY TRANSCRIPTIONAL REGULATORY PROTEIN"/>
    <property type="match status" value="1"/>
</dbReference>
<name>D0LJL0_HALO1</name>
<keyword evidence="4" id="KW-1185">Reference proteome</keyword>
<dbReference type="CDD" id="cd00038">
    <property type="entry name" value="CAP_ED"/>
    <property type="match status" value="1"/>
</dbReference>
<dbReference type="InterPro" id="IPR018490">
    <property type="entry name" value="cNMP-bd_dom_sf"/>
</dbReference>
<dbReference type="GO" id="GO:0003700">
    <property type="term" value="F:DNA-binding transcription factor activity"/>
    <property type="evidence" value="ECO:0007669"/>
    <property type="project" value="TreeGrafter"/>
</dbReference>
<evidence type="ECO:0000256" key="1">
    <source>
        <dbReference type="SAM" id="MobiDB-lite"/>
    </source>
</evidence>
<protein>
    <submittedName>
        <fullName evidence="3">Putative transcriptional regulator, Crp/Fnr family</fullName>
    </submittedName>
</protein>
<organism evidence="3 4">
    <name type="scientific">Haliangium ochraceum (strain DSM 14365 / JCM 11303 / SMP-2)</name>
    <dbReference type="NCBI Taxonomy" id="502025"/>
    <lineage>
        <taxon>Bacteria</taxon>
        <taxon>Pseudomonadati</taxon>
        <taxon>Myxococcota</taxon>
        <taxon>Polyangia</taxon>
        <taxon>Haliangiales</taxon>
        <taxon>Kofleriaceae</taxon>
        <taxon>Haliangium</taxon>
    </lineage>
</organism>
<dbReference type="InterPro" id="IPR050397">
    <property type="entry name" value="Env_Response_Regulators"/>
</dbReference>
<dbReference type="PANTHER" id="PTHR24567:SF74">
    <property type="entry name" value="HTH-TYPE TRANSCRIPTIONAL REGULATOR ARCR"/>
    <property type="match status" value="1"/>
</dbReference>
<dbReference type="OrthoDB" id="9784809at2"/>
<dbReference type="SUPFAM" id="SSF51206">
    <property type="entry name" value="cAMP-binding domain-like"/>
    <property type="match status" value="1"/>
</dbReference>
<reference evidence="3 4" key="1">
    <citation type="journal article" date="2010" name="Stand. Genomic Sci.">
        <title>Complete genome sequence of Haliangium ochraceum type strain (SMP-2).</title>
        <authorList>
            <consortium name="US DOE Joint Genome Institute (JGI-PGF)"/>
            <person name="Ivanova N."/>
            <person name="Daum C."/>
            <person name="Lang E."/>
            <person name="Abt B."/>
            <person name="Kopitz M."/>
            <person name="Saunders E."/>
            <person name="Lapidus A."/>
            <person name="Lucas S."/>
            <person name="Glavina Del Rio T."/>
            <person name="Nolan M."/>
            <person name="Tice H."/>
            <person name="Copeland A."/>
            <person name="Cheng J.F."/>
            <person name="Chen F."/>
            <person name="Bruce D."/>
            <person name="Goodwin L."/>
            <person name="Pitluck S."/>
            <person name="Mavromatis K."/>
            <person name="Pati A."/>
            <person name="Mikhailova N."/>
            <person name="Chen A."/>
            <person name="Palaniappan K."/>
            <person name="Land M."/>
            <person name="Hauser L."/>
            <person name="Chang Y.J."/>
            <person name="Jeffries C.D."/>
            <person name="Detter J.C."/>
            <person name="Brettin T."/>
            <person name="Rohde M."/>
            <person name="Goker M."/>
            <person name="Bristow J."/>
            <person name="Markowitz V."/>
            <person name="Eisen J.A."/>
            <person name="Hugenholtz P."/>
            <person name="Kyrpides N.C."/>
            <person name="Klenk H.P."/>
        </authorList>
    </citation>
    <scope>NUCLEOTIDE SEQUENCE [LARGE SCALE GENOMIC DNA]</scope>
    <source>
        <strain evidence="4">DSM 14365 / CIP 107738 / JCM 11303 / AJ 13395 / SMP-2</strain>
    </source>
</reference>
<dbReference type="Proteomes" id="UP000001880">
    <property type="component" value="Chromosome"/>
</dbReference>
<dbReference type="eggNOG" id="COG0664">
    <property type="taxonomic scope" value="Bacteria"/>
</dbReference>
<feature type="domain" description="Cyclic nucleotide-binding" evidence="2">
    <location>
        <begin position="24"/>
        <end position="144"/>
    </location>
</feature>
<accession>D0LJL0</accession>
<dbReference type="PROSITE" id="PS50042">
    <property type="entry name" value="CNMP_BINDING_3"/>
    <property type="match status" value="1"/>
</dbReference>
<gene>
    <name evidence="3" type="ordered locus">Hoch_4086</name>
</gene>
<dbReference type="InterPro" id="IPR018488">
    <property type="entry name" value="cNMP-bd_CS"/>
</dbReference>
<evidence type="ECO:0000313" key="4">
    <source>
        <dbReference type="Proteomes" id="UP000001880"/>
    </source>
</evidence>
<dbReference type="InterPro" id="IPR014710">
    <property type="entry name" value="RmlC-like_jellyroll"/>
</dbReference>
<dbReference type="Pfam" id="PF00027">
    <property type="entry name" value="cNMP_binding"/>
    <property type="match status" value="1"/>
</dbReference>
<evidence type="ECO:0000259" key="2">
    <source>
        <dbReference type="PROSITE" id="PS50042"/>
    </source>
</evidence>
<feature type="region of interest" description="Disordered" evidence="1">
    <location>
        <begin position="179"/>
        <end position="209"/>
    </location>
</feature>
<dbReference type="KEGG" id="hoh:Hoch_4086"/>
<dbReference type="RefSeq" id="WP_012829182.1">
    <property type="nucleotide sequence ID" value="NC_013440.1"/>
</dbReference>
<dbReference type="PROSITE" id="PS00889">
    <property type="entry name" value="CNMP_BINDING_2"/>
    <property type="match status" value="1"/>
</dbReference>